<dbReference type="GO" id="GO:0015421">
    <property type="term" value="F:ABC-type oligopeptide transporter activity"/>
    <property type="evidence" value="ECO:0007669"/>
    <property type="project" value="TreeGrafter"/>
</dbReference>
<evidence type="ECO:0000256" key="11">
    <source>
        <dbReference type="SAM" id="Phobius"/>
    </source>
</evidence>
<keyword evidence="3" id="KW-0813">Transport</keyword>
<evidence type="ECO:0000256" key="7">
    <source>
        <dbReference type="ARBA" id="ARBA00022856"/>
    </source>
</evidence>
<dbReference type="SUPFAM" id="SSF52540">
    <property type="entry name" value="P-loop containing nucleoside triphosphate hydrolases"/>
    <property type="match status" value="1"/>
</dbReference>
<dbReference type="FunFam" id="1.20.1560.10:FF:000215">
    <property type="entry name" value="ABC transporter B family member 4"/>
    <property type="match status" value="1"/>
</dbReference>
<feature type="transmembrane region" description="Helical" evidence="11">
    <location>
        <begin position="103"/>
        <end position="121"/>
    </location>
</feature>
<dbReference type="GO" id="GO:0012505">
    <property type="term" value="C:endomembrane system"/>
    <property type="evidence" value="ECO:0007669"/>
    <property type="project" value="UniProtKB-SubCell"/>
</dbReference>
<dbReference type="InterPro" id="IPR027417">
    <property type="entry name" value="P-loop_NTPase"/>
</dbReference>
<feature type="transmembrane region" description="Helical" evidence="11">
    <location>
        <begin position="70"/>
        <end position="91"/>
    </location>
</feature>
<feature type="domain" description="ABC transmembrane type-1" evidence="13">
    <location>
        <begin position="171"/>
        <end position="453"/>
    </location>
</feature>
<feature type="domain" description="ABC transporter" evidence="12">
    <location>
        <begin position="486"/>
        <end position="724"/>
    </location>
</feature>
<dbReference type="Gene3D" id="3.40.50.300">
    <property type="entry name" value="P-loop containing nucleotide triphosphate hydrolases"/>
    <property type="match status" value="1"/>
</dbReference>
<dbReference type="GO" id="GO:0005524">
    <property type="term" value="F:ATP binding"/>
    <property type="evidence" value="ECO:0007669"/>
    <property type="project" value="UniProtKB-KW"/>
</dbReference>
<reference evidence="14" key="1">
    <citation type="submission" date="2025-08" db="UniProtKB">
        <authorList>
            <consortium name="Ensembl"/>
        </authorList>
    </citation>
    <scope>IDENTIFICATION</scope>
</reference>
<keyword evidence="7" id="KW-0571">Peptide transport</keyword>
<keyword evidence="10 11" id="KW-0472">Membrane</keyword>
<dbReference type="SUPFAM" id="SSF90123">
    <property type="entry name" value="ABC transporter transmembrane region"/>
    <property type="match status" value="1"/>
</dbReference>
<keyword evidence="7" id="KW-0653">Protein transport</keyword>
<keyword evidence="4 11" id="KW-0812">Transmembrane</keyword>
<dbReference type="InterPro" id="IPR036640">
    <property type="entry name" value="ABC1_TM_sf"/>
</dbReference>
<dbReference type="AlphaFoldDB" id="A0A3Q3XAM4"/>
<evidence type="ECO:0000256" key="4">
    <source>
        <dbReference type="ARBA" id="ARBA00022692"/>
    </source>
</evidence>
<dbReference type="InterPro" id="IPR003439">
    <property type="entry name" value="ABC_transporter-like_ATP-bd"/>
</dbReference>
<evidence type="ECO:0000313" key="15">
    <source>
        <dbReference type="Proteomes" id="UP000261620"/>
    </source>
</evidence>
<dbReference type="PANTHER" id="PTHR43394">
    <property type="entry name" value="ATP-DEPENDENT PERMEASE MDL1, MITOCHONDRIAL"/>
    <property type="match status" value="1"/>
</dbReference>
<dbReference type="Pfam" id="PF00005">
    <property type="entry name" value="ABC_tran"/>
    <property type="match status" value="1"/>
</dbReference>
<reference evidence="14" key="2">
    <citation type="submission" date="2025-09" db="UniProtKB">
        <authorList>
            <consortium name="Ensembl"/>
        </authorList>
    </citation>
    <scope>IDENTIFICATION</scope>
</reference>
<dbReference type="PROSITE" id="PS00211">
    <property type="entry name" value="ABC_TRANSPORTER_1"/>
    <property type="match status" value="1"/>
</dbReference>
<comment type="similarity">
    <text evidence="2">Belongs to the ABC transporter superfamily. ABCB family. MHC peptide exporter (TC 3.A.1.209) subfamily.</text>
</comment>
<name>A0A3Q3XAM4_MOLML</name>
<dbReference type="Gene3D" id="1.20.1560.10">
    <property type="entry name" value="ABC transporter type 1, transmembrane domain"/>
    <property type="match status" value="1"/>
</dbReference>
<keyword evidence="9 11" id="KW-1133">Transmembrane helix</keyword>
<dbReference type="InterPro" id="IPR011527">
    <property type="entry name" value="ABC1_TM_dom"/>
</dbReference>
<dbReference type="InterPro" id="IPR003593">
    <property type="entry name" value="AAA+_ATPase"/>
</dbReference>
<feature type="transmembrane region" description="Helical" evidence="11">
    <location>
        <begin position="210"/>
        <end position="232"/>
    </location>
</feature>
<keyword evidence="5" id="KW-0547">Nucleotide-binding</keyword>
<evidence type="ECO:0000256" key="5">
    <source>
        <dbReference type="ARBA" id="ARBA00022741"/>
    </source>
</evidence>
<dbReference type="SMART" id="SM00382">
    <property type="entry name" value="AAA"/>
    <property type="match status" value="1"/>
</dbReference>
<dbReference type="STRING" id="94237.ENSMMOP00000022679"/>
<evidence type="ECO:0000256" key="2">
    <source>
        <dbReference type="ARBA" id="ARBA00006493"/>
    </source>
</evidence>
<feature type="transmembrane region" description="Helical" evidence="11">
    <location>
        <begin position="166"/>
        <end position="190"/>
    </location>
</feature>
<dbReference type="InterPro" id="IPR017871">
    <property type="entry name" value="ABC_transporter-like_CS"/>
</dbReference>
<evidence type="ECO:0000259" key="12">
    <source>
        <dbReference type="PROSITE" id="PS50893"/>
    </source>
</evidence>
<sequence>MQKTSYFFPLLFVCLDACVVGTIRLAHLSAILIPQPFVVLWAGGLARALLLTLLTFSFPGSPLWMRSLEGLQSIGVLCFLLPVYTSLLWALGQSVEELWGWHCWERVLQGYVVTVVAWLYWSQYVSSLLLSCGRYVSLSLTRGPSKESRKATGPSLQRLANYMRPYFVHFAFVFILVIFSSFGEMAIPQYTGRVTEWIMNEDAPDAFTEAVTIMTLMTLASAVCEFMCDIMYNVTMSKVHRSVQADIFEASLKQEISFFDVKKPGELVSYITTSTNTMSEILSQEVSFMMWYTVRLAFLMIFMVKQSWKMSLLTWMALPIMWAITKFTGQVHQSIAKQVHNSMAKANQVATETFSHMKTVKSFANEDGETEKYKLRLDDTYALNKKESIAYATSMWADSMSTLALKVFILYYGGVLVTRGGVSSGDLVSFVLYELQFSSAIGAVMRSYPEVKKAIGASEESFEILDREPVVPPEGHLNPENLEGRIEFKNVKFSYSGKTDENNFLLNDVSFELKPNKITAIVGSNCSGKSTCVKLLERFYQPQAGEILLDGQPLQNYKDGYLHDKIAVVSQDCVLFARSIRENIKYGYEGASDEEMHKAAGLASAHEFIMNLPNGYDTDAGQKGGQVSGGQKQRIAIARALIRHPKILILDSATCELDMKNEDQVNQALLNQTKNCTVLLISKNMSMVEKADHIIVLDSGMVKEEGIHEELMKKGGLYVGLLESENKSFHRQDKDNQAEEM</sequence>
<dbReference type="Proteomes" id="UP000261620">
    <property type="component" value="Unplaced"/>
</dbReference>
<evidence type="ECO:0000256" key="3">
    <source>
        <dbReference type="ARBA" id="ARBA00022448"/>
    </source>
</evidence>
<dbReference type="PROSITE" id="PS50929">
    <property type="entry name" value="ABC_TM1F"/>
    <property type="match status" value="1"/>
</dbReference>
<accession>A0A3Q3XAM4</accession>
<feature type="transmembrane region" description="Helical" evidence="11">
    <location>
        <begin position="6"/>
        <end position="26"/>
    </location>
</feature>
<dbReference type="Pfam" id="PF00664">
    <property type="entry name" value="ABC_membrane"/>
    <property type="match status" value="1"/>
</dbReference>
<evidence type="ECO:0000256" key="6">
    <source>
        <dbReference type="ARBA" id="ARBA00022840"/>
    </source>
</evidence>
<evidence type="ECO:0000256" key="10">
    <source>
        <dbReference type="ARBA" id="ARBA00023136"/>
    </source>
</evidence>
<keyword evidence="8" id="KW-1278">Translocase</keyword>
<organism evidence="14 15">
    <name type="scientific">Mola mola</name>
    <name type="common">Ocean sunfish</name>
    <name type="synonym">Tetraodon mola</name>
    <dbReference type="NCBI Taxonomy" id="94237"/>
    <lineage>
        <taxon>Eukaryota</taxon>
        <taxon>Metazoa</taxon>
        <taxon>Chordata</taxon>
        <taxon>Craniata</taxon>
        <taxon>Vertebrata</taxon>
        <taxon>Euteleostomi</taxon>
        <taxon>Actinopterygii</taxon>
        <taxon>Neopterygii</taxon>
        <taxon>Teleostei</taxon>
        <taxon>Neoteleostei</taxon>
        <taxon>Acanthomorphata</taxon>
        <taxon>Eupercaria</taxon>
        <taxon>Tetraodontiformes</taxon>
        <taxon>Molidae</taxon>
        <taxon>Mola</taxon>
    </lineage>
</organism>
<dbReference type="PANTHER" id="PTHR43394:SF13">
    <property type="entry name" value="ANTIGEN PEPTIDE TRANSPORTER 1"/>
    <property type="match status" value="1"/>
</dbReference>
<keyword evidence="6" id="KW-0067">ATP-binding</keyword>
<keyword evidence="15" id="KW-1185">Reference proteome</keyword>
<protein>
    <submittedName>
        <fullName evidence="14">Uncharacterized protein</fullName>
    </submittedName>
</protein>
<dbReference type="InterPro" id="IPR039421">
    <property type="entry name" value="Type_1_exporter"/>
</dbReference>
<dbReference type="Ensembl" id="ENSMMOT00000023051.1">
    <property type="protein sequence ID" value="ENSMMOP00000022679.1"/>
    <property type="gene ID" value="ENSMMOG00000017233.1"/>
</dbReference>
<evidence type="ECO:0000256" key="9">
    <source>
        <dbReference type="ARBA" id="ARBA00022989"/>
    </source>
</evidence>
<dbReference type="GO" id="GO:0016020">
    <property type="term" value="C:membrane"/>
    <property type="evidence" value="ECO:0007669"/>
    <property type="project" value="InterPro"/>
</dbReference>
<dbReference type="FunFam" id="3.40.50.300:FF:000140">
    <property type="entry name" value="Lipid A export ATP-binding/permease protein MsbA"/>
    <property type="match status" value="1"/>
</dbReference>
<feature type="transmembrane region" description="Helical" evidence="11">
    <location>
        <begin position="38"/>
        <end position="58"/>
    </location>
</feature>
<proteinExistence type="inferred from homology"/>
<evidence type="ECO:0000259" key="13">
    <source>
        <dbReference type="PROSITE" id="PS50929"/>
    </source>
</evidence>
<dbReference type="GO" id="GO:0016887">
    <property type="term" value="F:ATP hydrolysis activity"/>
    <property type="evidence" value="ECO:0007669"/>
    <property type="project" value="InterPro"/>
</dbReference>
<evidence type="ECO:0000256" key="8">
    <source>
        <dbReference type="ARBA" id="ARBA00022967"/>
    </source>
</evidence>
<dbReference type="PROSITE" id="PS50893">
    <property type="entry name" value="ABC_TRANSPORTER_2"/>
    <property type="match status" value="1"/>
</dbReference>
<evidence type="ECO:0000256" key="1">
    <source>
        <dbReference type="ARBA" id="ARBA00004127"/>
    </source>
</evidence>
<evidence type="ECO:0000313" key="14">
    <source>
        <dbReference type="Ensembl" id="ENSMMOP00000022679.1"/>
    </source>
</evidence>
<dbReference type="PRINTS" id="PR01896">
    <property type="entry name" value="TAP1PROTEIN"/>
</dbReference>
<comment type="subcellular location">
    <subcellularLocation>
        <location evidence="1">Endomembrane system</location>
        <topology evidence="1">Multi-pass membrane protein</topology>
    </subcellularLocation>
</comment>